<feature type="domain" description="GLUE N-terminal" evidence="8">
    <location>
        <begin position="6"/>
        <end position="326"/>
    </location>
</feature>
<dbReference type="InterPro" id="IPR040608">
    <property type="entry name" value="Snf8/Vps36"/>
</dbReference>
<dbReference type="Pfam" id="PF16988">
    <property type="entry name" value="Vps36-NZF-N"/>
    <property type="match status" value="1"/>
</dbReference>
<evidence type="ECO:0000256" key="1">
    <source>
        <dbReference type="ARBA" id="ARBA00009697"/>
    </source>
</evidence>
<dbReference type="GO" id="GO:0000814">
    <property type="term" value="C:ESCRT II complex"/>
    <property type="evidence" value="ECO:0007669"/>
    <property type="project" value="UniProtKB-UniRule"/>
</dbReference>
<dbReference type="PANTHER" id="PTHR13128:SF12">
    <property type="entry name" value="VACUOLAR PROTEIN-SORTING-ASSOCIATED PROTEIN 36"/>
    <property type="match status" value="1"/>
</dbReference>
<dbReference type="InterPro" id="IPR011993">
    <property type="entry name" value="PH-like_dom_sf"/>
</dbReference>
<feature type="region of interest" description="Disordered" evidence="7">
    <location>
        <begin position="194"/>
        <end position="232"/>
    </location>
</feature>
<dbReference type="InterPro" id="IPR031558">
    <property type="entry name" value="Vps36-NZF-N"/>
</dbReference>
<organism evidence="9 10">
    <name type="scientific">Elsinoe australis</name>
    <dbReference type="NCBI Taxonomy" id="40998"/>
    <lineage>
        <taxon>Eukaryota</taxon>
        <taxon>Fungi</taxon>
        <taxon>Dikarya</taxon>
        <taxon>Ascomycota</taxon>
        <taxon>Pezizomycotina</taxon>
        <taxon>Dothideomycetes</taxon>
        <taxon>Dothideomycetidae</taxon>
        <taxon>Myriangiales</taxon>
        <taxon>Elsinoaceae</taxon>
        <taxon>Elsinoe</taxon>
    </lineage>
</organism>
<dbReference type="Proteomes" id="UP000308133">
    <property type="component" value="Unassembled WGS sequence"/>
</dbReference>
<dbReference type="SUPFAM" id="SSF90209">
    <property type="entry name" value="Ran binding protein zinc finger-like"/>
    <property type="match status" value="2"/>
</dbReference>
<dbReference type="InterPro" id="IPR036388">
    <property type="entry name" value="WH-like_DNA-bd_sf"/>
</dbReference>
<feature type="region of interest" description="Disordered" evidence="7">
    <location>
        <begin position="261"/>
        <end position="288"/>
    </location>
</feature>
<reference evidence="9 10" key="1">
    <citation type="submission" date="2018-02" db="EMBL/GenBank/DDBJ databases">
        <title>Draft genome sequences of Elsinoe sp., causing black scab on jojoba.</title>
        <authorList>
            <person name="Stodart B."/>
            <person name="Jeffress S."/>
            <person name="Ash G."/>
            <person name="Arun Chinnappa K."/>
        </authorList>
    </citation>
    <scope>NUCLEOTIDE SEQUENCE [LARGE SCALE GENOMIC DNA]</scope>
    <source>
        <strain evidence="9 10">Hillstone_2</strain>
    </source>
</reference>
<dbReference type="InterPro" id="IPR037855">
    <property type="entry name" value="Vps36"/>
</dbReference>
<comment type="caution">
    <text evidence="9">The sequence shown here is derived from an EMBL/GenBank/DDBJ whole genome shotgun (WGS) entry which is preliminary data.</text>
</comment>
<comment type="subunit">
    <text evidence="6">Component of the endosomal sorting complex required for transport II (ESCRT-II).</text>
</comment>
<accession>A0A4V6DUQ5</accession>
<evidence type="ECO:0000313" key="9">
    <source>
        <dbReference type="EMBL" id="TKX25382.1"/>
    </source>
</evidence>
<dbReference type="PANTHER" id="PTHR13128">
    <property type="entry name" value="VACUOLAR PROTEIN-SORTING-ASSOCIATED PROTEIN 36"/>
    <property type="match status" value="1"/>
</dbReference>
<dbReference type="FunFam" id="1.10.10.10:FF:000527">
    <property type="entry name" value="Vacuolar protein sorting protein (Vps36), putative"/>
    <property type="match status" value="1"/>
</dbReference>
<evidence type="ECO:0000256" key="5">
    <source>
        <dbReference type="ARBA" id="ARBA00023054"/>
    </source>
</evidence>
<dbReference type="FunFam" id="1.10.10.10:FF:000165">
    <property type="entry name" value="Vacuolar protein sorting protein (Vps36)"/>
    <property type="match status" value="1"/>
</dbReference>
<dbReference type="InterPro" id="IPR036443">
    <property type="entry name" value="Znf_RanBP2_sf"/>
</dbReference>
<dbReference type="Gene3D" id="6.10.140.260">
    <property type="match status" value="1"/>
</dbReference>
<keyword evidence="6" id="KW-0963">Cytoplasm</keyword>
<keyword evidence="3 6" id="KW-0967">Endosome</keyword>
<dbReference type="Gene3D" id="4.10.1060.10">
    <property type="entry name" value="Zinc finger, RanBP2-type"/>
    <property type="match status" value="1"/>
</dbReference>
<comment type="function">
    <text evidence="6">Component of the ESCRT-II complex (endosomal sorting complex required for transport II), which is required for multivesicular body (MVB) formation and sorting of endosomal cargo proteins into MVBs.</text>
</comment>
<dbReference type="EMBL" id="PTQR01000029">
    <property type="protein sequence ID" value="TKX25382.1"/>
    <property type="molecule type" value="Genomic_DNA"/>
</dbReference>
<dbReference type="GO" id="GO:0031902">
    <property type="term" value="C:late endosome membrane"/>
    <property type="evidence" value="ECO:0007669"/>
    <property type="project" value="UniProtKB-UniRule"/>
</dbReference>
<evidence type="ECO:0000313" key="10">
    <source>
        <dbReference type="Proteomes" id="UP000308133"/>
    </source>
</evidence>
<dbReference type="Gene3D" id="2.30.29.30">
    <property type="entry name" value="Pleckstrin-homology domain (PH domain)/Phosphotyrosine-binding domain (PTB)"/>
    <property type="match status" value="2"/>
</dbReference>
<evidence type="ECO:0000256" key="2">
    <source>
        <dbReference type="ARBA" id="ARBA00022448"/>
    </source>
</evidence>
<dbReference type="Pfam" id="PF11605">
    <property type="entry name" value="Vps36_ESCRT-II"/>
    <property type="match status" value="1"/>
</dbReference>
<dbReference type="Gene3D" id="2.30.30.380">
    <property type="entry name" value="Zn-finger domain of Sec23/24"/>
    <property type="match status" value="1"/>
</dbReference>
<dbReference type="GO" id="GO:0043130">
    <property type="term" value="F:ubiquitin binding"/>
    <property type="evidence" value="ECO:0007669"/>
    <property type="project" value="UniProtKB-UniRule"/>
</dbReference>
<keyword evidence="2 6" id="KW-0813">Transport</keyword>
<dbReference type="InterPro" id="IPR036390">
    <property type="entry name" value="WH_DNA-bd_sf"/>
</dbReference>
<gene>
    <name evidence="9" type="ORF">C1H76_2386</name>
</gene>
<feature type="compositionally biased region" description="Low complexity" evidence="7">
    <location>
        <begin position="271"/>
        <end position="285"/>
    </location>
</feature>
<keyword evidence="4 6" id="KW-0653">Protein transport</keyword>
<evidence type="ECO:0000256" key="7">
    <source>
        <dbReference type="SAM" id="MobiDB-lite"/>
    </source>
</evidence>
<dbReference type="SUPFAM" id="SSF46785">
    <property type="entry name" value="Winged helix' DNA-binding domain"/>
    <property type="match status" value="1"/>
</dbReference>
<feature type="region of interest" description="Disordered" evidence="7">
    <location>
        <begin position="322"/>
        <end position="354"/>
    </location>
</feature>
<feature type="compositionally biased region" description="Polar residues" evidence="7">
    <location>
        <begin position="194"/>
        <end position="213"/>
    </location>
</feature>
<dbReference type="Gene3D" id="1.10.10.10">
    <property type="entry name" value="Winged helix-like DNA-binding domain superfamily/Winged helix DNA-binding domain"/>
    <property type="match status" value="2"/>
</dbReference>
<dbReference type="AlphaFoldDB" id="A0A4V6DUQ5"/>
<dbReference type="GO" id="GO:0043328">
    <property type="term" value="P:protein transport to vacuole involved in ubiquitin-dependent protein catabolic process via the multivesicular body sorting pathway"/>
    <property type="evidence" value="ECO:0007669"/>
    <property type="project" value="UniProtKB-UniRule"/>
</dbReference>
<evidence type="ECO:0000256" key="3">
    <source>
        <dbReference type="ARBA" id="ARBA00022753"/>
    </source>
</evidence>
<evidence type="ECO:0000256" key="6">
    <source>
        <dbReference type="RuleBase" id="RU367095"/>
    </source>
</evidence>
<dbReference type="GO" id="GO:0032266">
    <property type="term" value="F:phosphatidylinositol-3-phosphate binding"/>
    <property type="evidence" value="ECO:0007669"/>
    <property type="project" value="UniProtKB-UniRule"/>
</dbReference>
<proteinExistence type="inferred from homology"/>
<evidence type="ECO:0000256" key="4">
    <source>
        <dbReference type="ARBA" id="ARBA00022927"/>
    </source>
</evidence>
<dbReference type="PROSITE" id="PS51495">
    <property type="entry name" value="GLUE"/>
    <property type="match status" value="1"/>
</dbReference>
<keyword evidence="5" id="KW-0175">Coiled coil</keyword>
<dbReference type="Pfam" id="PF04157">
    <property type="entry name" value="EAP30"/>
    <property type="match status" value="1"/>
</dbReference>
<comment type="similarity">
    <text evidence="1 6">Belongs to the VPS36 family.</text>
</comment>
<name>A0A4V6DUQ5_9PEZI</name>
<dbReference type="SUPFAM" id="SSF50729">
    <property type="entry name" value="PH domain-like"/>
    <property type="match status" value="1"/>
</dbReference>
<evidence type="ECO:0000259" key="8">
    <source>
        <dbReference type="PROSITE" id="PS51495"/>
    </source>
</evidence>
<feature type="compositionally biased region" description="Pro residues" evidence="7">
    <location>
        <begin position="217"/>
        <end position="228"/>
    </location>
</feature>
<protein>
    <recommendedName>
        <fullName evidence="6">Vacuolar protein-sorting-associated protein 36</fullName>
    </recommendedName>
    <alternativeName>
        <fullName evidence="6">ESCRT-II complex subunit VPS36</fullName>
    </alternativeName>
</protein>
<comment type="subcellular location">
    <subcellularLocation>
        <location evidence="6">Cytoplasm</location>
    </subcellularLocation>
    <subcellularLocation>
        <location evidence="6">Endosome</location>
    </subcellularLocation>
</comment>
<sequence>MILRQLDLTTALRPSLLPEEVLLFVQDAVGLYRDKYKIEGHQNGHAYLTSHRICYVDNEEPRQRSVAIDLKDVDHPELYAGFLKSSPKITLYPKTPKRQSLAVRTSSAAYSNPAYNSAASSPTRAGFSQGNVSPAPPQTNATWICPICSFSNPVPSNFDPSTANASTPLPPCLACGIKPPLVHVTKAAIAAMSNRPSSTMPDNSPLARTSSTDTPHAPSPRTPLPAPRPQTQAYTECPRCTFRNHPSIHTCEICGAPLPQRPSPLSSTPRSESPTPFAPSTASTTGDGTGLEIIKLSFRAGGVQTFHDRLKDALIQRKWLLESAPPPPQPLSRNTPSPSPNLYSPASAPPPPRRIGIAALESRGQELRQTNERVMGSAFEDLEALMTSAKEVIAMADRFASSTSATNPGDANSRVLAESASALGLVTKDMLGASAAGSAAEKTYLAQLARDLAEFLTDDRTGVLRREGGIITLVDLWAVFNRRRNGIELVSPRDFEAAAGLWGELKLPIRLRRFRSGVLVVQGTERSDEKTCKSLREWLAQFRAVGPAGWGGGVVGGEGMEGAEEVGYDWRAWGKGVSVKETAERFGWSLGVAGEELEMAEERGVLVREQDARGVRFWENHFEGLVVEMPRPGTPDEVRHEREVRRGLEEIGLM</sequence>
<dbReference type="InterPro" id="IPR021648">
    <property type="entry name" value="GLUE_dom"/>
</dbReference>